<dbReference type="Gene3D" id="3.80.10.10">
    <property type="entry name" value="Ribonuclease Inhibitor"/>
    <property type="match status" value="2"/>
</dbReference>
<feature type="compositionally biased region" description="Basic and acidic residues" evidence="5">
    <location>
        <begin position="1538"/>
        <end position="1549"/>
    </location>
</feature>
<name>A0A2A9M3C4_BESBE</name>
<feature type="compositionally biased region" description="Polar residues" evidence="5">
    <location>
        <begin position="533"/>
        <end position="545"/>
    </location>
</feature>
<feature type="compositionally biased region" description="Basic and acidic residues" evidence="5">
    <location>
        <begin position="3466"/>
        <end position="3488"/>
    </location>
</feature>
<sequence length="3898" mass="406398">MASPWPALTTPAAESAAASVQAPLSRRALEWSSRGGDCVLDAHAPLSRDVSAQPSPEDFCRLCIRTSSTSSARLARSPPASALFESRACGSRASSTAQAAGCNRSGCRRVPPTHEDSSRLFAAQNSVSEHPRRCAAECQASRGSATSTMRRERGTTCESRRAEDGLDGDGGHGVSAGLRRVSGAYAHSLAFPSPQFSPPAGLRPSLHERLLCLDISGQLGAGVDLPRCLALPLLQRLWLDRNGVTDASLWSLRFLGELRFLSLRDNRLRLPGDGFRQCSEEDVSRAPAPRSQLARASAYGICDLVRSLGKLEVLDVTGNRLVSLFTRLNSPTLRVIVARNNRLTDCMLIPSGSGPQPALDAPQPGADASRSPPPSRTLALPALECVDVRGNARFAAMTGLDGAPQLKTLLLDGEPLHAAAAQSSGRAGSDASLSRDASEEARRGASPRDSRLRFHKPPAAEGVDEEAPPGAREEAAEGSGVPVDSARGAACAKRIREAESEEGDFWGGLRTFHHPKLEILSLARLRQTASGRRLSTTANASDSSLPPSPCASGGRPLHWRLPALLRLDLSGNQLRRFPSFLPPPEPAAAAAAAGAVSRGSLSLPLPLPAPSSCFAALVSLSLAGNCFGDNAARAPLEALTGLALPSLKHLDLSRCALYALPTSLFSGKARLRVLLLNGNHFERTDAFLHALWGQKLPDLQHLSLRDNPLTRDLYYPLERDESDRAVSARPSDSSASPPDAGTRQFFPPADQPWRATEDEKCFEAAALAHAQQERRTGARDLRADDRGSESPSARRSRSLTRRWEARGLLREELRRSWVIGSREIVHARDRFSDESGSGRDAWSHCGRGWRGDSLADAELSPRGLGLRARSVLASGRAPVCESAAWRASQGGARERTGRPGSAKSRSGSRGRRVRQTVADLRLRRLVYRDRVRVAVPSLISLDGLLFSRRNKTHAAAPDFVSLLSPPAVAVPPLDFHAAANARAALRAAALSRAPPPRESPSAPSSPSAQSPSRRPPPLPAADLNSGASQPGRGPQPGSLHAFLTEAPPPSPVAQAPGDSPRDDGGSLLFCSASSSLAASQGSSLASAFAASASPPAERQAPPTREADSGSSASTCCRPLLPPPSAVWGPAPRLQALQRGDAAGARQRAPCATPACPLGPADSSPAPEVAAAAAQSTTEDVSLFLSTLSPGAQEANRGGLERGKTTSRGLPYSRVDPADRTENLFLGVSFALADSFPGGVSEPLPGRASSTLPLSLSLASLASLSSGDSRDGGVLRRGAGDSRRQGGSHERLHSPLLEFSSLCSGEVLGESLESSSSPALSLSPRELTAEPAVWCSLSVSSSASLGSKEPVSRASLFASCASATTWERSAVSTAASPAAGGAAREAAVARACSPPSAAPAGPPRGASCLFASWASSAAEVSPSRSADSMRGRGGWVSDSCAQSPRATEGTRGAWRPSRPLSLRTRSSFRPRSASAPPGSEVSRAPFGGRICIHGFRAGSRSSVPPSPRNLKGVRRALHNENEGGAGRLARAGDWGSQERAAEDSKGEDAQQHGSGCAADVASFRGIRSAEAGGPPDGLRQTREANGEPEDAESNADSDTRVERKERREALPREADGTQADVEDEPPPDGFSSPQPDSEGAGRKKHSPRGAAAGGEEELGVAKEEAEGVLPSSLLWFSSASRAPAVSHPPSPTQAPRPSLDEFHAGDRSARGRLAELQDSWKSGVAGSCWDDTGAALGPLGGLQSPQGPPCGEPANGFSEACPTLLLTAEHCRPAAQRRKSPAPERRSGDGPEPTEASRRAAALGTSGGFEACAAGDGEPQSALLLSASRSGRVREAEPCDSAASTAGELPRWHDEATAAPLLLRSAAETEHAGRGLRGKRPEELGCGTQEVACRDGGCARVARPGCRTEKAAGVWGDARRQQKTDESARGETTAARKARLALPLASSSDKESRQPGEQIQGSVSLSRACPVGQALSSSAEGSAEERLQPEAAPRCPAADAHPQAFRACQEKTDADQELMGEAMCWRRAVDFSASSEQGEQFFVAAPVCRGPRSGASNRANALSTLSLAAVSAADAHAACKPRLSVEAPSTEKAAAGSTVNKSSKAVASSFFPVSAGPRDSAWCAATPRVLLSGNFLAGEGNAAADHLTEARRRSPSAPPVGTQGAEAACASASNPVATEEASGCASSSPSSARSLAAAASLSAPCSATGAFTGLSSKPLAASSVRDGKGELLDAPYCSSSAEGGSTCAATLSRGSAAKSHSEVVEGCELGGRSQDLEARGRMMSQQSRAGERGFGGSLDSPCERFFGSPASAKELTKASSPRSSCRPSTDLSLSLSSSCLSHDRQSSPSILLPAAAARGDSPGSSGEQGRSDDEYAAESPDRGRWSDGWAAAAGLLPPTKPAAGQTATHSPVAPVALASSETGSQGRDLRSACVYNSDVEEATGAWRTGEKIQRDASSPSSRLAGRFRFPSSRRRALRSLLAPSLDFGAAASPPASPLGSEGVGVGAEAPPSRTRFVRETNTGCREDEFSGPNEGKDEGRAHPTDAIALASARDAGRRGADGEVKYCARGAAEEPLSAGLARLTAGQPEAEAEGGRATRNRGRGREEPTRGEEGPWQSAVRDDVAARGTETQSRAATRFTSGEALQRRGPGLESAKRPQCPPRTPGGDAAGKSAVPVSATAAGRQPREGGGRACAPRVEPRAPRKGFCSESAACDARFRPLSDFTETRLSRLDAVLEKAGRRHAAALGDAPGGAEEGNWIPVGVCKALIDVVAKEIHQVASTRASGSGVRGSPPQEDACASSSGSSVSQAPVPWPSPASSVCAVASAAHTAPARSSSRERGSPCGAALAQAVESLKAVAKNGILAAVQVPGRTGEDACIPRAAALQIVSQFIAHCVCVGRRQAPGVGDPRDSPRAARRLQAGASGQAPAAAWLRDAGPESPEPGQAADGLGFCGGSQPSAAAAGSGGGSVYSAFFARPAESSLEDLERRGAERRLPPAGEAERSQAARLRAAAAAAEGGGLSEADVWPLRRIAAVASQVRQALSEPPGVAAAAGDAPSNAEAASPSRLDRETNSGPGCGRRGWGWRVEDVRQQLDAPLRALDAALMERAVRLCAENQAEEPGSASPAWPRVYDSVEGTPVWASGGTPLELDDLLSADFPRAPSELAGPAPDARVAPLAVGTGLFASFEETGPAAPRLGLVWAPPRGAGHAARAGATGRAEVAGLRREFSAAEIVKAHPGGCLVVDYPANWKQGPHHDSARVSSESARELRRTRAVEHRIAQGARQRFEAWLADRRAARQRLREERRRRRQSAEEAARRGAPEGQAESGASLKRRETGETARRRAAIESGRTAEARLLPSERPWSEGRAAALRGTDGVAKVDGALVKRGKLLRPTGANAPVARGKMSAFQVQPRREAEARGDGRAPAGLAHRERLRTCGKPEPLAPRQTLSPERQTQTVPLQRAGVRSRAEETTSRRGDLTRDRPREGRARNAPAADAAASLKGRLLIASSQMALAPKRCAGRETERYGDTATAAVDRRRPAGGERAAEGGKQEASAPDAGASGDGEEEMRIITALMAMRREASSPASTRSPSLPSYCPLRVRRTPHLALVSSFSSFLWSSPSLRPTSLESSERPPSESIASSSGECPRAAGRGISLLAPRSAGLPAPRSSVNILFFCAPSVRLLRKIFNAPGGFANEPPATASALPSGAAIRGRGDDRELESRTRDKKAGPNNHFQCLLFGRTVEEAEAAARMVVERRRGLLEQGVERCTKVLAALDKPRDAHAAALQTERLQAERCVKAFQRQLRELREAGAEETREVLVCAVACRKCVSASVEETTKGQVEEGHLLRAVEAARRQGADCVDFAAAGIVGLLDPTRAAPLYHVLYEAPWSGRRREQAG</sequence>
<evidence type="ECO:0000256" key="3">
    <source>
        <dbReference type="ARBA" id="ARBA00022737"/>
    </source>
</evidence>
<feature type="compositionally biased region" description="Low complexity" evidence="5">
    <location>
        <begin position="999"/>
        <end position="1012"/>
    </location>
</feature>
<proteinExistence type="predicted"/>
<evidence type="ECO:0008006" key="8">
    <source>
        <dbReference type="Google" id="ProtNLM"/>
    </source>
</evidence>
<feature type="region of interest" description="Disordered" evidence="5">
    <location>
        <begin position="2147"/>
        <end position="2171"/>
    </location>
</feature>
<feature type="region of interest" description="Disordered" evidence="5">
    <location>
        <begin position="2902"/>
        <end position="2951"/>
    </location>
</feature>
<evidence type="ECO:0000256" key="1">
    <source>
        <dbReference type="ARBA" id="ARBA00022581"/>
    </source>
</evidence>
<feature type="region of interest" description="Disordered" evidence="5">
    <location>
        <begin position="2445"/>
        <end position="2464"/>
    </location>
</feature>
<feature type="region of interest" description="Disordered" evidence="5">
    <location>
        <begin position="2354"/>
        <end position="2427"/>
    </location>
</feature>
<feature type="region of interest" description="Disordered" evidence="5">
    <location>
        <begin position="3301"/>
        <end position="3360"/>
    </location>
</feature>
<dbReference type="KEGG" id="bbes:BESB_022160"/>
<feature type="compositionally biased region" description="Acidic residues" evidence="5">
    <location>
        <begin position="1585"/>
        <end position="1594"/>
    </location>
</feature>
<feature type="compositionally biased region" description="Low complexity" evidence="5">
    <location>
        <begin position="2800"/>
        <end position="2811"/>
    </location>
</feature>
<evidence type="ECO:0000256" key="2">
    <source>
        <dbReference type="ARBA" id="ARBA00022614"/>
    </source>
</evidence>
<feature type="region of interest" description="Disordered" evidence="5">
    <location>
        <begin position="1188"/>
        <end position="1215"/>
    </location>
</feature>
<dbReference type="InterPro" id="IPR032675">
    <property type="entry name" value="LRR_dom_sf"/>
</dbReference>
<feature type="region of interest" description="Disordered" evidence="5">
    <location>
        <begin position="1517"/>
        <end position="1665"/>
    </location>
</feature>
<feature type="compositionally biased region" description="Basic and acidic residues" evidence="5">
    <location>
        <begin position="3301"/>
        <end position="3319"/>
    </location>
</feature>
<feature type="region of interest" description="Disordered" evidence="5">
    <location>
        <begin position="988"/>
        <end position="1067"/>
    </location>
</feature>
<feature type="region of interest" description="Disordered" evidence="5">
    <location>
        <begin position="772"/>
        <end position="797"/>
    </location>
</feature>
<feature type="region of interest" description="Disordered" evidence="5">
    <location>
        <begin position="1679"/>
        <end position="1714"/>
    </location>
</feature>
<dbReference type="Proteomes" id="UP000224006">
    <property type="component" value="Chromosome XII"/>
</dbReference>
<gene>
    <name evidence="6" type="ORF">BESB_022160</name>
</gene>
<evidence type="ECO:0000256" key="4">
    <source>
        <dbReference type="SAM" id="Coils"/>
    </source>
</evidence>
<reference evidence="6 7" key="1">
    <citation type="submission" date="2017-09" db="EMBL/GenBank/DDBJ databases">
        <title>Genome sequencing of Besnoitia besnoiti strain Bb-Ger1.</title>
        <authorList>
            <person name="Schares G."/>
            <person name="Venepally P."/>
            <person name="Lorenzi H.A."/>
        </authorList>
    </citation>
    <scope>NUCLEOTIDE SEQUENCE [LARGE SCALE GENOMIC DNA]</scope>
    <source>
        <strain evidence="6 7">Bb-Ger1</strain>
    </source>
</reference>
<feature type="compositionally biased region" description="Low complexity" evidence="5">
    <location>
        <begin position="420"/>
        <end position="432"/>
    </location>
</feature>
<feature type="region of interest" description="Disordered" evidence="5">
    <location>
        <begin position="2780"/>
        <end position="2811"/>
    </location>
</feature>
<feature type="region of interest" description="Disordered" evidence="5">
    <location>
        <begin position="1263"/>
        <end position="1290"/>
    </location>
</feature>
<feature type="compositionally biased region" description="Basic and acidic residues" evidence="5">
    <location>
        <begin position="772"/>
        <end position="788"/>
    </location>
</feature>
<feature type="region of interest" description="Disordered" evidence="5">
    <location>
        <begin position="1771"/>
        <end position="1802"/>
    </location>
</feature>
<feature type="compositionally biased region" description="Basic and acidic residues" evidence="5">
    <location>
        <begin position="3534"/>
        <end position="3550"/>
    </location>
</feature>
<feature type="region of interest" description="Disordered" evidence="5">
    <location>
        <begin position="1822"/>
        <end position="1852"/>
    </location>
</feature>
<feature type="compositionally biased region" description="Low complexity" evidence="5">
    <location>
        <begin position="727"/>
        <end position="740"/>
    </location>
</feature>
<feature type="region of interest" description="Disordered" evidence="5">
    <location>
        <begin position="2984"/>
        <end position="3004"/>
    </location>
</feature>
<feature type="compositionally biased region" description="Basic and acidic residues" evidence="5">
    <location>
        <begin position="2523"/>
        <end position="2542"/>
    </location>
</feature>
<feature type="compositionally biased region" description="Low complexity" evidence="5">
    <location>
        <begin position="1454"/>
        <end position="1478"/>
    </location>
</feature>
<feature type="region of interest" description="Disordered" evidence="5">
    <location>
        <begin position="1735"/>
        <end position="1757"/>
    </location>
</feature>
<feature type="region of interest" description="Disordered" evidence="5">
    <location>
        <begin position="1421"/>
        <end position="1485"/>
    </location>
</feature>
<feature type="compositionally biased region" description="Polar residues" evidence="5">
    <location>
        <begin position="3446"/>
        <end position="3458"/>
    </location>
</feature>
<feature type="region of interest" description="Disordered" evidence="5">
    <location>
        <begin position="138"/>
        <end position="173"/>
    </location>
</feature>
<keyword evidence="3" id="KW-0677">Repeat</keyword>
<feature type="region of interest" description="Disordered" evidence="5">
    <location>
        <begin position="3045"/>
        <end position="3081"/>
    </location>
</feature>
<feature type="compositionally biased region" description="Basic and acidic residues" evidence="5">
    <location>
        <begin position="2368"/>
        <end position="2384"/>
    </location>
</feature>
<comment type="caution">
    <text evidence="6">The sequence shown here is derived from an EMBL/GenBank/DDBJ whole genome shotgun (WGS) entry which is preliminary data.</text>
</comment>
<protein>
    <recommendedName>
        <fullName evidence="8">Leucine rich repeat-containing protein</fullName>
    </recommendedName>
</protein>
<evidence type="ECO:0000313" key="7">
    <source>
        <dbReference type="Proteomes" id="UP000224006"/>
    </source>
</evidence>
<feature type="region of interest" description="Disordered" evidence="5">
    <location>
        <begin position="533"/>
        <end position="552"/>
    </location>
</feature>
<feature type="region of interest" description="Disordered" evidence="5">
    <location>
        <begin position="3622"/>
        <end position="3646"/>
    </location>
</feature>
<feature type="compositionally biased region" description="Basic and acidic residues" evidence="5">
    <location>
        <begin position="3331"/>
        <end position="3352"/>
    </location>
</feature>
<dbReference type="PANTHER" id="PTHR13037:SF24">
    <property type="entry name" value="POLYCOMB PROTEIN PCL-RELATED"/>
    <property type="match status" value="1"/>
</dbReference>
<feature type="compositionally biased region" description="Basic and acidic residues" evidence="5">
    <location>
        <begin position="1697"/>
        <end position="1714"/>
    </location>
</feature>
<dbReference type="VEuPathDB" id="ToxoDB:BESB_022160"/>
<feature type="region of interest" description="Disordered" evidence="5">
    <location>
        <begin position="1089"/>
        <end position="1173"/>
    </location>
</feature>
<feature type="compositionally biased region" description="Basic and acidic residues" evidence="5">
    <location>
        <begin position="2602"/>
        <end position="2612"/>
    </location>
</feature>
<feature type="compositionally biased region" description="Low complexity" evidence="5">
    <location>
        <begin position="1735"/>
        <end position="1744"/>
    </location>
</feature>
<keyword evidence="4" id="KW-0175">Coiled coil</keyword>
<feature type="compositionally biased region" description="Polar residues" evidence="5">
    <location>
        <begin position="1954"/>
        <end position="1964"/>
    </location>
</feature>
<dbReference type="GeneID" id="40307276"/>
<dbReference type="PANTHER" id="PTHR13037">
    <property type="entry name" value="FORMIN"/>
    <property type="match status" value="1"/>
</dbReference>
<evidence type="ECO:0000313" key="6">
    <source>
        <dbReference type="EMBL" id="PFH31724.1"/>
    </source>
</evidence>
<feature type="compositionally biased region" description="Low complexity" evidence="5">
    <location>
        <begin position="3635"/>
        <end position="3646"/>
    </location>
</feature>
<feature type="compositionally biased region" description="Low complexity" evidence="5">
    <location>
        <begin position="2919"/>
        <end position="2930"/>
    </location>
</feature>
<feature type="region of interest" description="Disordered" evidence="5">
    <location>
        <begin position="420"/>
        <end position="486"/>
    </location>
</feature>
<feature type="compositionally biased region" description="Basic and acidic residues" evidence="5">
    <location>
        <begin position="3411"/>
        <end position="3421"/>
    </location>
</feature>
<feature type="compositionally biased region" description="Low complexity" evidence="5">
    <location>
        <begin position="3049"/>
        <end position="3062"/>
    </location>
</feature>
<feature type="region of interest" description="Disordered" evidence="5">
    <location>
        <begin position="884"/>
        <end position="913"/>
    </location>
</feature>
<feature type="region of interest" description="Disordered" evidence="5">
    <location>
        <begin position="722"/>
        <end position="750"/>
    </location>
</feature>
<feature type="compositionally biased region" description="Low complexity" evidence="5">
    <location>
        <begin position="1133"/>
        <end position="1148"/>
    </location>
</feature>
<feature type="compositionally biased region" description="Low complexity" evidence="5">
    <location>
        <begin position="1159"/>
        <end position="1173"/>
    </location>
</feature>
<feature type="compositionally biased region" description="Basic and acidic residues" evidence="5">
    <location>
        <begin position="1916"/>
        <end position="1928"/>
    </location>
</feature>
<keyword evidence="1" id="KW-0945">Host-virus interaction</keyword>
<keyword evidence="7" id="KW-1185">Reference proteome</keyword>
<dbReference type="EMBL" id="NWUJ01000013">
    <property type="protein sequence ID" value="PFH31724.1"/>
    <property type="molecule type" value="Genomic_DNA"/>
</dbReference>
<feature type="compositionally biased region" description="Low complexity" evidence="5">
    <location>
        <begin position="3551"/>
        <end position="3560"/>
    </location>
</feature>
<feature type="compositionally biased region" description="Basic and acidic residues" evidence="5">
    <location>
        <begin position="149"/>
        <end position="164"/>
    </location>
</feature>
<feature type="compositionally biased region" description="Basic and acidic residues" evidence="5">
    <location>
        <begin position="1267"/>
        <end position="1290"/>
    </location>
</feature>
<feature type="coiled-coil region" evidence="4">
    <location>
        <begin position="3790"/>
        <end position="3817"/>
    </location>
</feature>
<organism evidence="6 7">
    <name type="scientific">Besnoitia besnoiti</name>
    <name type="common">Apicomplexan protozoan</name>
    <dbReference type="NCBI Taxonomy" id="94643"/>
    <lineage>
        <taxon>Eukaryota</taxon>
        <taxon>Sar</taxon>
        <taxon>Alveolata</taxon>
        <taxon>Apicomplexa</taxon>
        <taxon>Conoidasida</taxon>
        <taxon>Coccidia</taxon>
        <taxon>Eucoccidiorida</taxon>
        <taxon>Eimeriorina</taxon>
        <taxon>Sarcocystidae</taxon>
        <taxon>Besnoitia</taxon>
    </lineage>
</organism>
<evidence type="ECO:0000256" key="5">
    <source>
        <dbReference type="SAM" id="MobiDB-lite"/>
    </source>
</evidence>
<feature type="region of interest" description="Disordered" evidence="5">
    <location>
        <begin position="3697"/>
        <end position="3728"/>
    </location>
</feature>
<accession>A0A2A9M3C4</accession>
<feature type="region of interest" description="Disordered" evidence="5">
    <location>
        <begin position="2491"/>
        <end position="2545"/>
    </location>
</feature>
<feature type="region of interest" description="Disordered" evidence="5">
    <location>
        <begin position="3520"/>
        <end position="3565"/>
    </location>
</feature>
<feature type="compositionally biased region" description="Basic and acidic residues" evidence="5">
    <location>
        <begin position="3712"/>
        <end position="3728"/>
    </location>
</feature>
<dbReference type="OrthoDB" id="428453at2759"/>
<feature type="region of interest" description="Disordered" evidence="5">
    <location>
        <begin position="3403"/>
        <end position="3497"/>
    </location>
</feature>
<feature type="compositionally biased region" description="Basic and acidic residues" evidence="5">
    <location>
        <begin position="436"/>
        <end position="452"/>
    </location>
</feature>
<dbReference type="SMART" id="SM00369">
    <property type="entry name" value="LRR_TYP"/>
    <property type="match status" value="5"/>
</dbReference>
<feature type="region of interest" description="Disordered" evidence="5">
    <location>
        <begin position="348"/>
        <end position="377"/>
    </location>
</feature>
<feature type="region of interest" description="Disordered" evidence="5">
    <location>
        <begin position="1915"/>
        <end position="1997"/>
    </location>
</feature>
<feature type="compositionally biased region" description="Basic and acidic residues" evidence="5">
    <location>
        <begin position="1596"/>
        <end position="1614"/>
    </location>
</feature>
<feature type="region of interest" description="Disordered" evidence="5">
    <location>
        <begin position="2274"/>
        <end position="2293"/>
    </location>
</feature>
<dbReference type="RefSeq" id="XP_029215733.1">
    <property type="nucleotide sequence ID" value="XM_029360918.1"/>
</dbReference>
<keyword evidence="2" id="KW-0433">Leucine-rich repeat</keyword>
<feature type="region of interest" description="Disordered" evidence="5">
    <location>
        <begin position="2582"/>
        <end position="2704"/>
    </location>
</feature>
<dbReference type="SUPFAM" id="SSF52047">
    <property type="entry name" value="RNI-like"/>
    <property type="match status" value="1"/>
</dbReference>
<dbReference type="InterPro" id="IPR003591">
    <property type="entry name" value="Leu-rich_rpt_typical-subtyp"/>
</dbReference>
<feature type="compositionally biased region" description="Polar residues" evidence="5">
    <location>
        <begin position="2628"/>
        <end position="2639"/>
    </location>
</feature>